<name>A0AA37NY78_9PEZI</name>
<feature type="domain" description="Prion-inhibition and propagation HeLo" evidence="1">
    <location>
        <begin position="6"/>
        <end position="39"/>
    </location>
</feature>
<evidence type="ECO:0000313" key="2">
    <source>
        <dbReference type="EMBL" id="GKT43130.1"/>
    </source>
</evidence>
<dbReference type="InterPro" id="IPR038305">
    <property type="entry name" value="HeLo_sf"/>
</dbReference>
<feature type="domain" description="Prion-inhibition and propagation HeLo" evidence="1">
    <location>
        <begin position="40"/>
        <end position="180"/>
    </location>
</feature>
<dbReference type="Gene3D" id="1.20.120.1020">
    <property type="entry name" value="Prion-inhibition and propagation, HeLo domain"/>
    <property type="match status" value="1"/>
</dbReference>
<comment type="caution">
    <text evidence="2">The sequence shown here is derived from an EMBL/GenBank/DDBJ whole genome shotgun (WGS) entry which is preliminary data.</text>
</comment>
<sequence>MAEVSGTFAGALSVAALFNNCVTCFEYIQLGRNFGRDYQGESVNVNGDARFAADTSGGDTSVELARSIIEEIILLIQGAQKTSRRYELSPEPKNLSLLQMTDMTPMGQRLHHRAGALARRRQKGASVLKKTTWALYDGKQLGKLMTQITAPVDDLEKLFPLDATRRRLAEMEIEDIDDESSRAALQESAKDTDEVLLEAVDRKINMIAGSNSVGAIRTKDRVDV</sequence>
<protein>
    <submittedName>
        <fullName evidence="2">Heterokaryon incompatibility protein s</fullName>
    </submittedName>
</protein>
<organism evidence="2 3">
    <name type="scientific">Colletotrichum spaethianum</name>
    <dbReference type="NCBI Taxonomy" id="700344"/>
    <lineage>
        <taxon>Eukaryota</taxon>
        <taxon>Fungi</taxon>
        <taxon>Dikarya</taxon>
        <taxon>Ascomycota</taxon>
        <taxon>Pezizomycotina</taxon>
        <taxon>Sordariomycetes</taxon>
        <taxon>Hypocreomycetidae</taxon>
        <taxon>Glomerellales</taxon>
        <taxon>Glomerellaceae</taxon>
        <taxon>Colletotrichum</taxon>
        <taxon>Colletotrichum spaethianum species complex</taxon>
    </lineage>
</organism>
<dbReference type="Pfam" id="PF14479">
    <property type="entry name" value="HeLo"/>
    <property type="match status" value="2"/>
</dbReference>
<reference evidence="2 3" key="1">
    <citation type="submission" date="2022-03" db="EMBL/GenBank/DDBJ databases">
        <title>Genome data of Colletotrichum spp.</title>
        <authorList>
            <person name="Utami Y.D."/>
            <person name="Hiruma K."/>
        </authorList>
    </citation>
    <scope>NUCLEOTIDE SEQUENCE [LARGE SCALE GENOMIC DNA]</scope>
    <source>
        <strain evidence="2 3">MAFF 239500</strain>
    </source>
</reference>
<keyword evidence="3" id="KW-1185">Reference proteome</keyword>
<gene>
    <name evidence="2" type="ORF">ColSpa_03311</name>
</gene>
<proteinExistence type="predicted"/>
<dbReference type="EMBL" id="BQXU01000006">
    <property type="protein sequence ID" value="GKT43130.1"/>
    <property type="molecule type" value="Genomic_DNA"/>
</dbReference>
<dbReference type="GeneID" id="73324113"/>
<dbReference type="RefSeq" id="XP_049125480.1">
    <property type="nucleotide sequence ID" value="XM_049269523.1"/>
</dbReference>
<evidence type="ECO:0000313" key="3">
    <source>
        <dbReference type="Proteomes" id="UP001055115"/>
    </source>
</evidence>
<dbReference type="AlphaFoldDB" id="A0AA37NY78"/>
<evidence type="ECO:0000259" key="1">
    <source>
        <dbReference type="Pfam" id="PF14479"/>
    </source>
</evidence>
<dbReference type="InterPro" id="IPR029498">
    <property type="entry name" value="HeLo_dom"/>
</dbReference>
<accession>A0AA37NY78</accession>
<dbReference type="Proteomes" id="UP001055115">
    <property type="component" value="Unassembled WGS sequence"/>
</dbReference>